<keyword evidence="3" id="KW-1185">Reference proteome</keyword>
<accession>A0A8S1RMG0</accession>
<protein>
    <recommendedName>
        <fullName evidence="4">Transmembrane protein</fullName>
    </recommendedName>
</protein>
<gene>
    <name evidence="2" type="ORF">PSON_ATCC_30995.1.T1890070</name>
</gene>
<comment type="caution">
    <text evidence="2">The sequence shown here is derived from an EMBL/GenBank/DDBJ whole genome shotgun (WGS) entry which is preliminary data.</text>
</comment>
<dbReference type="Proteomes" id="UP000692954">
    <property type="component" value="Unassembled WGS sequence"/>
</dbReference>
<evidence type="ECO:0000256" key="1">
    <source>
        <dbReference type="SAM" id="Phobius"/>
    </source>
</evidence>
<evidence type="ECO:0008006" key="4">
    <source>
        <dbReference type="Google" id="ProtNLM"/>
    </source>
</evidence>
<reference evidence="2" key="1">
    <citation type="submission" date="2021-01" db="EMBL/GenBank/DDBJ databases">
        <authorList>
            <consortium name="Genoscope - CEA"/>
            <person name="William W."/>
        </authorList>
    </citation>
    <scope>NUCLEOTIDE SEQUENCE</scope>
</reference>
<dbReference type="EMBL" id="CAJJDN010000189">
    <property type="protein sequence ID" value="CAD8128492.1"/>
    <property type="molecule type" value="Genomic_DNA"/>
</dbReference>
<evidence type="ECO:0000313" key="3">
    <source>
        <dbReference type="Proteomes" id="UP000692954"/>
    </source>
</evidence>
<keyword evidence="1" id="KW-1133">Transmembrane helix</keyword>
<organism evidence="2 3">
    <name type="scientific">Paramecium sonneborni</name>
    <dbReference type="NCBI Taxonomy" id="65129"/>
    <lineage>
        <taxon>Eukaryota</taxon>
        <taxon>Sar</taxon>
        <taxon>Alveolata</taxon>
        <taxon>Ciliophora</taxon>
        <taxon>Intramacronucleata</taxon>
        <taxon>Oligohymenophorea</taxon>
        <taxon>Peniculida</taxon>
        <taxon>Parameciidae</taxon>
        <taxon>Paramecium</taxon>
    </lineage>
</organism>
<proteinExistence type="predicted"/>
<keyword evidence="1" id="KW-0472">Membrane</keyword>
<feature type="transmembrane region" description="Helical" evidence="1">
    <location>
        <begin position="21"/>
        <end position="44"/>
    </location>
</feature>
<dbReference type="AlphaFoldDB" id="A0A8S1RMG0"/>
<name>A0A8S1RMG0_9CILI</name>
<feature type="transmembrane region" description="Helical" evidence="1">
    <location>
        <begin position="128"/>
        <end position="145"/>
    </location>
</feature>
<sequence>MIIIKQLIVQEKKVNIMLKSLFLFYYHLAFKLSCLQQINLVLFIKGLIIEYLCLLNWRQQFQAEYLRIKITLQSQSDCDLYLSECQFYKSYCNTKTTLCNSYAITSTIADKIAFLRILKIHQINIVDMQVKLLLILLIDIGYLLLSKKILRWICLYLCQQNLLFINICTFLLYICHSINEIFLQLFIFGYMLFEFEFKYL</sequence>
<keyword evidence="1" id="KW-0812">Transmembrane</keyword>
<evidence type="ECO:0000313" key="2">
    <source>
        <dbReference type="EMBL" id="CAD8128492.1"/>
    </source>
</evidence>